<dbReference type="RefSeq" id="WP_191710356.1">
    <property type="nucleotide sequence ID" value="NZ_JACSPQ010000010.1"/>
</dbReference>
<accession>A0ABR8VCL1</accession>
<name>A0ABR8VCL1_9BACT</name>
<reference evidence="2 3" key="1">
    <citation type="submission" date="2020-08" db="EMBL/GenBank/DDBJ databases">
        <title>A Genomic Blueprint of the Chicken Gut Microbiome.</title>
        <authorList>
            <person name="Gilroy R."/>
            <person name="Ravi A."/>
            <person name="Getino M."/>
            <person name="Pursley I."/>
            <person name="Horton D.L."/>
            <person name="Alikhan N.-F."/>
            <person name="Baker D."/>
            <person name="Gharbi K."/>
            <person name="Hall N."/>
            <person name="Watson M."/>
            <person name="Adriaenssens E.M."/>
            <person name="Foster-Nyarko E."/>
            <person name="Jarju S."/>
            <person name="Secka A."/>
            <person name="Antonio M."/>
            <person name="Oren A."/>
            <person name="Chaudhuri R."/>
            <person name="La Ragione R.M."/>
            <person name="Hildebrand F."/>
            <person name="Pallen M.J."/>
        </authorList>
    </citation>
    <scope>NUCLEOTIDE SEQUENCE [LARGE SCALE GENOMIC DNA]</scope>
    <source>
        <strain evidence="2 3">Sa1YUN3</strain>
    </source>
</reference>
<feature type="chain" id="PRO_5045918133" description="Lipocalin-like domain-containing protein" evidence="1">
    <location>
        <begin position="22"/>
        <end position="146"/>
    </location>
</feature>
<evidence type="ECO:0000256" key="1">
    <source>
        <dbReference type="SAM" id="SignalP"/>
    </source>
</evidence>
<gene>
    <name evidence="2" type="ORF">H9626_09525</name>
</gene>
<evidence type="ECO:0000313" key="2">
    <source>
        <dbReference type="EMBL" id="MBD8002450.1"/>
    </source>
</evidence>
<evidence type="ECO:0008006" key="4">
    <source>
        <dbReference type="Google" id="ProtNLM"/>
    </source>
</evidence>
<dbReference type="Proteomes" id="UP000616346">
    <property type="component" value="Unassembled WGS sequence"/>
</dbReference>
<proteinExistence type="predicted"/>
<comment type="caution">
    <text evidence="2">The sequence shown here is derived from an EMBL/GenBank/DDBJ whole genome shotgun (WGS) entry which is preliminary data.</text>
</comment>
<dbReference type="EMBL" id="JACSPQ010000010">
    <property type="protein sequence ID" value="MBD8002450.1"/>
    <property type="molecule type" value="Genomic_DNA"/>
</dbReference>
<feature type="signal peptide" evidence="1">
    <location>
        <begin position="1"/>
        <end position="21"/>
    </location>
</feature>
<organism evidence="2 3">
    <name type="scientific">Phocaeicola faecium</name>
    <dbReference type="NCBI Taxonomy" id="2762213"/>
    <lineage>
        <taxon>Bacteria</taxon>
        <taxon>Pseudomonadati</taxon>
        <taxon>Bacteroidota</taxon>
        <taxon>Bacteroidia</taxon>
        <taxon>Bacteroidales</taxon>
        <taxon>Bacteroidaceae</taxon>
        <taxon>Phocaeicola</taxon>
    </lineage>
</organism>
<keyword evidence="3" id="KW-1185">Reference proteome</keyword>
<dbReference type="PROSITE" id="PS51257">
    <property type="entry name" value="PROKAR_LIPOPROTEIN"/>
    <property type="match status" value="1"/>
</dbReference>
<protein>
    <recommendedName>
        <fullName evidence="4">Lipocalin-like domain-containing protein</fullName>
    </recommendedName>
</protein>
<keyword evidence="1" id="KW-0732">Signal</keyword>
<sequence length="146" mass="16671">MKKQNYGGIGVLLLCVVLAMAACTQSPFINSERTMPGKWLVEDIEYLGHDGWAYLPFDTGDMLDFADNGRFTVTGSDDYRADGNWWTDEKSQHSYVYLRLDGADEITTARVKKVSGGRIVWAVYPQYWDEYTEGYPLYEITLLSQK</sequence>
<evidence type="ECO:0000313" key="3">
    <source>
        <dbReference type="Proteomes" id="UP000616346"/>
    </source>
</evidence>